<accession>A0A3B0UWR8</accession>
<dbReference type="AlphaFoldDB" id="A0A3B0UWR8"/>
<dbReference type="Gene3D" id="1.10.285.20">
    <property type="entry name" value="Uncharacterised protein PF01937, DUF89, domain 2"/>
    <property type="match status" value="1"/>
</dbReference>
<dbReference type="EMBL" id="UOET01000435">
    <property type="protein sequence ID" value="VAW29837.1"/>
    <property type="molecule type" value="Genomic_DNA"/>
</dbReference>
<gene>
    <name evidence="2" type="ORF">MNBD_BACTEROID07-334</name>
</gene>
<protein>
    <submittedName>
        <fullName evidence="2">DUF89 protein CxxC subfamily</fullName>
    </submittedName>
</protein>
<reference evidence="2" key="1">
    <citation type="submission" date="2018-06" db="EMBL/GenBank/DDBJ databases">
        <authorList>
            <person name="Zhirakovskaya E."/>
        </authorList>
    </citation>
    <scope>NUCLEOTIDE SEQUENCE</scope>
</reference>
<feature type="non-terminal residue" evidence="2">
    <location>
        <position position="1"/>
    </location>
</feature>
<feature type="domain" description="Damage-control phosphatase ARMT1-like metal-binding" evidence="1">
    <location>
        <begin position="1"/>
        <end position="268"/>
    </location>
</feature>
<proteinExistence type="predicted"/>
<organism evidence="2">
    <name type="scientific">hydrothermal vent metagenome</name>
    <dbReference type="NCBI Taxonomy" id="652676"/>
    <lineage>
        <taxon>unclassified sequences</taxon>
        <taxon>metagenomes</taxon>
        <taxon>ecological metagenomes</taxon>
    </lineage>
</organism>
<evidence type="ECO:0000259" key="1">
    <source>
        <dbReference type="Pfam" id="PF01937"/>
    </source>
</evidence>
<dbReference type="InterPro" id="IPR002791">
    <property type="entry name" value="ARMT1-like_metal-bd"/>
</dbReference>
<dbReference type="PIRSF" id="PIRSF006593">
    <property type="entry name" value="UCP006593"/>
    <property type="match status" value="1"/>
</dbReference>
<dbReference type="InterPro" id="IPR014444">
    <property type="entry name" value="PH1575-like"/>
</dbReference>
<dbReference type="Gene3D" id="3.40.50.10880">
    <property type="entry name" value="Uncharacterised protein PF01937, DUF89, domain 3"/>
    <property type="match status" value="1"/>
</dbReference>
<dbReference type="InterPro" id="IPR036075">
    <property type="entry name" value="ARMT-1-like_metal-bd_sf"/>
</dbReference>
<dbReference type="Pfam" id="PF01937">
    <property type="entry name" value="ARMT1-like_dom"/>
    <property type="match status" value="1"/>
</dbReference>
<evidence type="ECO:0000313" key="2">
    <source>
        <dbReference type="EMBL" id="VAW29837.1"/>
    </source>
</evidence>
<dbReference type="SUPFAM" id="SSF111321">
    <property type="entry name" value="AF1104-like"/>
    <property type="match status" value="1"/>
</dbReference>
<name>A0A3B0UWR8_9ZZZZ</name>
<sequence>CLPCFVEQALRAARIATNDEKLIKNVLNEVGCMIQETPMENTPAESGTRVYGKISKITGVADPYREIKQRHIAEAKALLPELETMVAASEDPLLTAVRLAIAGNVIDLGINKTFDLVSDIRKILSQDFALFDYNAFKRELAKAKTILYLGDNAGESVFDKLLIQQFHKPVKYAVRTRPIINDVTMKEALDSGLDEVAELIDSGSPAPGIIMRYATPDFREIYQNAELVISKGQGNYEGLSDEKRTIFFLLKAKCPVIARDIGIKEGDIVLKGINL</sequence>